<dbReference type="GO" id="GO:0006412">
    <property type="term" value="P:translation"/>
    <property type="evidence" value="ECO:0007669"/>
    <property type="project" value="InterPro"/>
</dbReference>
<organism evidence="5">
    <name type="scientific">Bactrocera latifrons</name>
    <name type="common">Malaysian fruit fly</name>
    <name type="synonym">Chaetodacus latifrons</name>
    <dbReference type="NCBI Taxonomy" id="174628"/>
    <lineage>
        <taxon>Eukaryota</taxon>
        <taxon>Metazoa</taxon>
        <taxon>Ecdysozoa</taxon>
        <taxon>Arthropoda</taxon>
        <taxon>Hexapoda</taxon>
        <taxon>Insecta</taxon>
        <taxon>Pterygota</taxon>
        <taxon>Neoptera</taxon>
        <taxon>Endopterygota</taxon>
        <taxon>Diptera</taxon>
        <taxon>Brachycera</taxon>
        <taxon>Muscomorpha</taxon>
        <taxon>Tephritoidea</taxon>
        <taxon>Tephritidae</taxon>
        <taxon>Bactrocera</taxon>
        <taxon>Bactrocera</taxon>
    </lineage>
</organism>
<gene>
    <name evidence="5" type="primary">RpL13A_2</name>
    <name evidence="4" type="synonym">RpL13A_0</name>
    <name evidence="5" type="ORF">c0_g1_i2</name>
    <name evidence="4" type="ORF">c0_g1_i3</name>
</gene>
<dbReference type="PANTHER" id="PTHR11545:SF3">
    <property type="entry name" value="LARGE RIBOSOMAL SUBUNIT PROTEIN UL13"/>
    <property type="match status" value="1"/>
</dbReference>
<dbReference type="GO" id="GO:0017148">
    <property type="term" value="P:negative regulation of translation"/>
    <property type="evidence" value="ECO:0007669"/>
    <property type="project" value="TreeGrafter"/>
</dbReference>
<dbReference type="InterPro" id="IPR036899">
    <property type="entry name" value="Ribosomal_uL13_sf"/>
</dbReference>
<dbReference type="GO" id="GO:0022625">
    <property type="term" value="C:cytosolic large ribosomal subunit"/>
    <property type="evidence" value="ECO:0007669"/>
    <property type="project" value="TreeGrafter"/>
</dbReference>
<dbReference type="AlphaFoldDB" id="A0A0K8VWE7"/>
<dbReference type="GO" id="GO:0003729">
    <property type="term" value="F:mRNA binding"/>
    <property type="evidence" value="ECO:0007669"/>
    <property type="project" value="TreeGrafter"/>
</dbReference>
<dbReference type="FunFam" id="6.10.250.3250:FF:000001">
    <property type="entry name" value="60S ribosomal protein L13a"/>
    <property type="match status" value="1"/>
</dbReference>
<dbReference type="SUPFAM" id="SSF52161">
    <property type="entry name" value="Ribosomal protein L13"/>
    <property type="match status" value="1"/>
</dbReference>
<dbReference type="PANTHER" id="PTHR11545">
    <property type="entry name" value="RIBOSOMAL PROTEIN L13"/>
    <property type="match status" value="1"/>
</dbReference>
<evidence type="ECO:0000256" key="2">
    <source>
        <dbReference type="ARBA" id="ARBA00022980"/>
    </source>
</evidence>
<protein>
    <submittedName>
        <fullName evidence="5">60S ribosomal protein L13a</fullName>
    </submittedName>
</protein>
<comment type="similarity">
    <text evidence="1">Belongs to the universal ribosomal protein uL13 family.</text>
</comment>
<keyword evidence="2 5" id="KW-0689">Ribosomal protein</keyword>
<keyword evidence="3" id="KW-0687">Ribonucleoprotein</keyword>
<evidence type="ECO:0000313" key="4">
    <source>
        <dbReference type="EMBL" id="JAI35684.1"/>
    </source>
</evidence>
<dbReference type="OrthoDB" id="1882297at2759"/>
<dbReference type="GO" id="GO:0003735">
    <property type="term" value="F:structural constituent of ribosome"/>
    <property type="evidence" value="ECO:0007669"/>
    <property type="project" value="InterPro"/>
</dbReference>
<dbReference type="InterPro" id="IPR005822">
    <property type="entry name" value="Ribosomal_uL13"/>
</dbReference>
<evidence type="ECO:0000313" key="5">
    <source>
        <dbReference type="EMBL" id="JAI43203.1"/>
    </source>
</evidence>
<dbReference type="Gene3D" id="3.90.1180.10">
    <property type="entry name" value="Ribosomal protein L13"/>
    <property type="match status" value="1"/>
</dbReference>
<dbReference type="EMBL" id="GDHF01009111">
    <property type="protein sequence ID" value="JAI43203.1"/>
    <property type="molecule type" value="Transcribed_RNA"/>
</dbReference>
<dbReference type="Gene3D" id="6.10.250.3250">
    <property type="match status" value="1"/>
</dbReference>
<name>A0A0K8VWE7_BACLA</name>
<sequence>MIKTNDFVAGMIPHKTKRGQAALARLRVFDGIPPPYDKRRRVCVPIAMRVLTLRSDRKYCQVGRLSSEVGWHYQDVVKSLERKRKAKLRVTLKHNRIMKKLTVKARENIAKVAEPFNKIIKSYGYEV</sequence>
<reference evidence="5" key="1">
    <citation type="submission" date="2015-06" db="EMBL/GenBank/DDBJ databases">
        <authorList>
            <person name="Hoefler B.C."/>
            <person name="Straight P.D."/>
        </authorList>
    </citation>
    <scope>NUCLEOTIDE SEQUENCE</scope>
</reference>
<accession>A0A0K8VWE7</accession>
<dbReference type="EMBL" id="GDHF01016630">
    <property type="protein sequence ID" value="JAI35684.1"/>
    <property type="molecule type" value="Transcribed_RNA"/>
</dbReference>
<evidence type="ECO:0000256" key="1">
    <source>
        <dbReference type="ARBA" id="ARBA00006227"/>
    </source>
</evidence>
<proteinExistence type="inferred from homology"/>
<evidence type="ECO:0000256" key="3">
    <source>
        <dbReference type="ARBA" id="ARBA00023274"/>
    </source>
</evidence>